<dbReference type="Proteomes" id="UP000003544">
    <property type="component" value="Unassembled WGS sequence"/>
</dbReference>
<gene>
    <name evidence="6" type="ORF">MAMP_01657</name>
</gene>
<evidence type="ECO:0000256" key="2">
    <source>
        <dbReference type="ARBA" id="ARBA00022490"/>
    </source>
</evidence>
<dbReference type="AlphaFoldDB" id="F5SZH4"/>
<dbReference type="Pfam" id="PF05400">
    <property type="entry name" value="FliT"/>
    <property type="match status" value="1"/>
</dbReference>
<dbReference type="OrthoDB" id="9862677at2"/>
<dbReference type="EMBL" id="AFIG01000001">
    <property type="protein sequence ID" value="EGL54732.1"/>
    <property type="molecule type" value="Genomic_DNA"/>
</dbReference>
<comment type="subcellular location">
    <subcellularLocation>
        <location evidence="1">Cytoplasm</location>
        <location evidence="1">Cytosol</location>
    </subcellularLocation>
</comment>
<keyword evidence="7" id="KW-1185">Reference proteome</keyword>
<evidence type="ECO:0000313" key="6">
    <source>
        <dbReference type="EMBL" id="EGL54732.1"/>
    </source>
</evidence>
<comment type="caution">
    <text evidence="6">The sequence shown here is derived from an EMBL/GenBank/DDBJ whole genome shotgun (WGS) entry which is preliminary data.</text>
</comment>
<evidence type="ECO:0000256" key="3">
    <source>
        <dbReference type="ARBA" id="ARBA00022795"/>
    </source>
</evidence>
<keyword evidence="4" id="KW-0143">Chaperone</keyword>
<evidence type="ECO:0000313" key="7">
    <source>
        <dbReference type="Proteomes" id="UP000003544"/>
    </source>
</evidence>
<name>F5SZH4_9GAMM</name>
<dbReference type="RefSeq" id="WP_007144618.1">
    <property type="nucleotide sequence ID" value="NZ_AFIG01000001.1"/>
</dbReference>
<evidence type="ECO:0000256" key="5">
    <source>
        <dbReference type="ARBA" id="ARBA00093797"/>
    </source>
</evidence>
<reference evidence="6 7" key="1">
    <citation type="journal article" date="2011" name="J. Bacteriol.">
        <title>Draft genome sequence of Methylophaga aminisulfidivorans MP T.</title>
        <authorList>
            <person name="Han G.H."/>
            <person name="Kim W."/>
            <person name="Chun J."/>
            <person name="Kim S.W."/>
        </authorList>
    </citation>
    <scope>NUCLEOTIDE SEQUENCE [LARGE SCALE GENOMIC DNA]</scope>
    <source>
        <strain evidence="7">MP(T)</strain>
    </source>
</reference>
<proteinExistence type="predicted"/>
<dbReference type="InterPro" id="IPR008622">
    <property type="entry name" value="FliT"/>
</dbReference>
<sequence>MAEITQVKQLLTLTEAMSSAVEAEKWSELSTLTQQRAELLEQIFPFDNSDEQPEAEALIEKIILLNQNIEKRCRDARQSIQAELGQFNKNKKVAAAYQSS</sequence>
<accession>F5SZH4</accession>
<dbReference type="GO" id="GO:0044781">
    <property type="term" value="P:bacterial-type flagellum organization"/>
    <property type="evidence" value="ECO:0007669"/>
    <property type="project" value="UniProtKB-KW"/>
</dbReference>
<dbReference type="STRING" id="1026882.MAMP_01657"/>
<dbReference type="Gene3D" id="1.20.58.380">
    <property type="entry name" value="Flagellar protein flit"/>
    <property type="match status" value="1"/>
</dbReference>
<evidence type="ECO:0000256" key="1">
    <source>
        <dbReference type="ARBA" id="ARBA00004514"/>
    </source>
</evidence>
<protein>
    <recommendedName>
        <fullName evidence="5">Flagellar protein FliT</fullName>
    </recommendedName>
</protein>
<keyword evidence="2" id="KW-0963">Cytoplasm</keyword>
<evidence type="ECO:0000256" key="4">
    <source>
        <dbReference type="ARBA" id="ARBA00023186"/>
    </source>
</evidence>
<keyword evidence="3" id="KW-1005">Bacterial flagellum biogenesis</keyword>
<organism evidence="6 7">
    <name type="scientific">Methylophaga aminisulfidivorans MP</name>
    <dbReference type="NCBI Taxonomy" id="1026882"/>
    <lineage>
        <taxon>Bacteria</taxon>
        <taxon>Pseudomonadati</taxon>
        <taxon>Pseudomonadota</taxon>
        <taxon>Gammaproteobacteria</taxon>
        <taxon>Thiotrichales</taxon>
        <taxon>Piscirickettsiaceae</taxon>
        <taxon>Methylophaga</taxon>
    </lineage>
</organism>